<dbReference type="AlphaFoldDB" id="A0A814CYY2"/>
<dbReference type="PANTHER" id="PTHR46844">
    <property type="entry name" value="SLR5058 PROTEIN"/>
    <property type="match status" value="1"/>
</dbReference>
<accession>A0A814CYY2</accession>
<organism evidence="2 3">
    <name type="scientific">Adineta steineri</name>
    <dbReference type="NCBI Taxonomy" id="433720"/>
    <lineage>
        <taxon>Eukaryota</taxon>
        <taxon>Metazoa</taxon>
        <taxon>Spiralia</taxon>
        <taxon>Gnathifera</taxon>
        <taxon>Rotifera</taxon>
        <taxon>Eurotatoria</taxon>
        <taxon>Bdelloidea</taxon>
        <taxon>Adinetida</taxon>
        <taxon>Adinetidae</taxon>
        <taxon>Adineta</taxon>
    </lineage>
</organism>
<protein>
    <recommendedName>
        <fullName evidence="1">NACHT domain-containing protein</fullName>
    </recommendedName>
</protein>
<evidence type="ECO:0000259" key="1">
    <source>
        <dbReference type="PROSITE" id="PS50837"/>
    </source>
</evidence>
<name>A0A814CYY2_9BILA</name>
<evidence type="ECO:0000313" key="3">
    <source>
        <dbReference type="Proteomes" id="UP000663860"/>
    </source>
</evidence>
<dbReference type="InterPro" id="IPR027417">
    <property type="entry name" value="P-loop_NTPase"/>
</dbReference>
<dbReference type="InterPro" id="IPR007111">
    <property type="entry name" value="NACHT_NTPase"/>
</dbReference>
<dbReference type="Gene3D" id="3.40.50.300">
    <property type="entry name" value="P-loop containing nucleotide triphosphate hydrolases"/>
    <property type="match status" value="1"/>
</dbReference>
<sequence>MQRKVEKLIYRIEDQPSTPHFISSQVADGPSYLLELIKYEYIRNSRIERFMNPAKSFPIEQSYINLAIVQTKDQQEKEKNLRDSQHNDAIIEAFENIHGTRTPIDVKDIFKICKDHTRNVLVFGRAGIGKSTFCRYIAYQWATGIIWQEYELIALIPLRSLTADRYPILPAGANYSLIDVLKKECFSFDPYLSEKDEKQLQEQFYNSRILWLLDGYDEIGQNVPTHIRRLLNDQLLKTPHHIITSRPYMNTLSHSVQLEITGFTDDNISKYLKQFFQDIENETHNSSAEDEKILRFLKRNPRIWGIAHIPINLELICSVWSNTDWATMETMTITMLYDKIIEWIFRRYLERQREISTDLLCEKEVYQKCKSELAFLGRLAFLAMEKNIIILHPDLLQQAQNDTNCSLTLNRHLLNIGLLKSLINHHGVGTRIEARKDHYFVHLSFQEHFAARS</sequence>
<dbReference type="PROSITE" id="PS50837">
    <property type="entry name" value="NACHT"/>
    <property type="match status" value="1"/>
</dbReference>
<dbReference type="EMBL" id="CAJNOE010000124">
    <property type="protein sequence ID" value="CAF0946904.1"/>
    <property type="molecule type" value="Genomic_DNA"/>
</dbReference>
<feature type="domain" description="NACHT" evidence="1">
    <location>
        <begin position="118"/>
        <end position="247"/>
    </location>
</feature>
<dbReference type="SUPFAM" id="SSF52540">
    <property type="entry name" value="P-loop containing nucleoside triphosphate hydrolases"/>
    <property type="match status" value="1"/>
</dbReference>
<proteinExistence type="predicted"/>
<dbReference type="Pfam" id="PF05729">
    <property type="entry name" value="NACHT"/>
    <property type="match status" value="1"/>
</dbReference>
<dbReference type="Proteomes" id="UP000663860">
    <property type="component" value="Unassembled WGS sequence"/>
</dbReference>
<reference evidence="2" key="1">
    <citation type="submission" date="2021-02" db="EMBL/GenBank/DDBJ databases">
        <authorList>
            <person name="Nowell W R."/>
        </authorList>
    </citation>
    <scope>NUCLEOTIDE SEQUENCE</scope>
</reference>
<dbReference type="PANTHER" id="PTHR46844:SF1">
    <property type="entry name" value="SLR5058 PROTEIN"/>
    <property type="match status" value="1"/>
</dbReference>
<gene>
    <name evidence="2" type="ORF">IZO911_LOCUS14766</name>
</gene>
<comment type="caution">
    <text evidence="2">The sequence shown here is derived from an EMBL/GenBank/DDBJ whole genome shotgun (WGS) entry which is preliminary data.</text>
</comment>
<evidence type="ECO:0000313" key="2">
    <source>
        <dbReference type="EMBL" id="CAF0946904.1"/>
    </source>
</evidence>